<evidence type="ECO:0000256" key="1">
    <source>
        <dbReference type="ARBA" id="ARBA00022729"/>
    </source>
</evidence>
<sequence>MHFHFFSLALTLLTTSLLALAAPAYPTPSGLIPAVAPPAGVKLYNATAGYNATHGLPYDKSLHGPLTKRDLQARQAYSGDATWFYTGLGACGGFNYDYEYVVALDQPLWNGGANCWRGITIQAYGKQVNAAIVDLCPGCAYGSLDLTPGLFQAFTGLDTGRFGITW</sequence>
<keyword evidence="4" id="KW-1185">Reference proteome</keyword>
<dbReference type="CDD" id="cd22191">
    <property type="entry name" value="DPBB_RlpA_EXP_N-like"/>
    <property type="match status" value="1"/>
</dbReference>
<accession>A0A074RJK1</accession>
<dbReference type="EMBL" id="AZST01002610">
    <property type="protein sequence ID" value="KEP44893.1"/>
    <property type="molecule type" value="Genomic_DNA"/>
</dbReference>
<feature type="chain" id="PRO_5001699887" evidence="2">
    <location>
        <begin position="22"/>
        <end position="166"/>
    </location>
</feature>
<comment type="caution">
    <text evidence="3">The sequence shown here is derived from an EMBL/GenBank/DDBJ whole genome shotgun (WGS) entry which is preliminary data.</text>
</comment>
<protein>
    <submittedName>
        <fullName evidence="3">Putative riboflavin-aldehyde forming enzyme</fullName>
    </submittedName>
</protein>
<dbReference type="OrthoDB" id="406505at2759"/>
<evidence type="ECO:0000313" key="3">
    <source>
        <dbReference type="EMBL" id="KEP44893.1"/>
    </source>
</evidence>
<dbReference type="STRING" id="1423351.A0A074RJK1"/>
<dbReference type="Gene3D" id="2.40.40.10">
    <property type="entry name" value="RlpA-like domain"/>
    <property type="match status" value="1"/>
</dbReference>
<proteinExistence type="predicted"/>
<dbReference type="Proteomes" id="UP000027456">
    <property type="component" value="Unassembled WGS sequence"/>
</dbReference>
<feature type="non-terminal residue" evidence="3">
    <location>
        <position position="166"/>
    </location>
</feature>
<reference evidence="3 4" key="1">
    <citation type="submission" date="2013-12" db="EMBL/GenBank/DDBJ databases">
        <authorList>
            <person name="Cubeta M."/>
            <person name="Pakala S."/>
            <person name="Fedorova N."/>
            <person name="Thomas E."/>
            <person name="Dean R."/>
            <person name="Jabaji S."/>
            <person name="Neate S."/>
            <person name="Toda T."/>
            <person name="Tavantzis S."/>
            <person name="Vilgalys R."/>
            <person name="Bharathan N."/>
            <person name="Pakala S."/>
            <person name="Losada L.S."/>
            <person name="Zafar N."/>
            <person name="Nierman W."/>
        </authorList>
    </citation>
    <scope>NUCLEOTIDE SEQUENCE [LARGE SCALE GENOMIC DNA]</scope>
    <source>
        <strain evidence="3 4">123E</strain>
    </source>
</reference>
<dbReference type="InterPro" id="IPR051477">
    <property type="entry name" value="Expansin_CellWall"/>
</dbReference>
<evidence type="ECO:0000256" key="2">
    <source>
        <dbReference type="SAM" id="SignalP"/>
    </source>
</evidence>
<dbReference type="InterPro" id="IPR036908">
    <property type="entry name" value="RlpA-like_sf"/>
</dbReference>
<keyword evidence="1 2" id="KW-0732">Signal</keyword>
<evidence type="ECO:0000313" key="4">
    <source>
        <dbReference type="Proteomes" id="UP000027456"/>
    </source>
</evidence>
<gene>
    <name evidence="3" type="ORF">V565_354230</name>
</gene>
<dbReference type="HOGENOM" id="CLU_047639_6_0_1"/>
<dbReference type="PANTHER" id="PTHR31836:SF28">
    <property type="entry name" value="SRCR DOMAIN-CONTAINING PROTEIN-RELATED"/>
    <property type="match status" value="1"/>
</dbReference>
<dbReference type="SUPFAM" id="SSF50685">
    <property type="entry name" value="Barwin-like endoglucanases"/>
    <property type="match status" value="1"/>
</dbReference>
<dbReference type="AlphaFoldDB" id="A0A074RJK1"/>
<feature type="signal peptide" evidence="2">
    <location>
        <begin position="1"/>
        <end position="21"/>
    </location>
</feature>
<dbReference type="PANTHER" id="PTHR31836">
    <property type="match status" value="1"/>
</dbReference>
<organism evidence="3 4">
    <name type="scientific">Rhizoctonia solani 123E</name>
    <dbReference type="NCBI Taxonomy" id="1423351"/>
    <lineage>
        <taxon>Eukaryota</taxon>
        <taxon>Fungi</taxon>
        <taxon>Dikarya</taxon>
        <taxon>Basidiomycota</taxon>
        <taxon>Agaricomycotina</taxon>
        <taxon>Agaricomycetes</taxon>
        <taxon>Cantharellales</taxon>
        <taxon>Ceratobasidiaceae</taxon>
        <taxon>Rhizoctonia</taxon>
    </lineage>
</organism>
<name>A0A074RJK1_9AGAM</name>